<dbReference type="InterPro" id="IPR036047">
    <property type="entry name" value="F-box-like_dom_sf"/>
</dbReference>
<gene>
    <name evidence="2" type="ORF">MSAN_00960100</name>
</gene>
<comment type="caution">
    <text evidence="2">The sequence shown here is derived from an EMBL/GenBank/DDBJ whole genome shotgun (WGS) entry which is preliminary data.</text>
</comment>
<dbReference type="InterPro" id="IPR001810">
    <property type="entry name" value="F-box_dom"/>
</dbReference>
<organism evidence="2 3">
    <name type="scientific">Mycena sanguinolenta</name>
    <dbReference type="NCBI Taxonomy" id="230812"/>
    <lineage>
        <taxon>Eukaryota</taxon>
        <taxon>Fungi</taxon>
        <taxon>Dikarya</taxon>
        <taxon>Basidiomycota</taxon>
        <taxon>Agaricomycotina</taxon>
        <taxon>Agaricomycetes</taxon>
        <taxon>Agaricomycetidae</taxon>
        <taxon>Agaricales</taxon>
        <taxon>Marasmiineae</taxon>
        <taxon>Mycenaceae</taxon>
        <taxon>Mycena</taxon>
    </lineage>
</organism>
<reference evidence="2" key="1">
    <citation type="submission" date="2020-05" db="EMBL/GenBank/DDBJ databases">
        <title>Mycena genomes resolve the evolution of fungal bioluminescence.</title>
        <authorList>
            <person name="Tsai I.J."/>
        </authorList>
    </citation>
    <scope>NUCLEOTIDE SEQUENCE</scope>
    <source>
        <strain evidence="2">160909Yilan</strain>
    </source>
</reference>
<dbReference type="Pfam" id="PF12937">
    <property type="entry name" value="F-box-like"/>
    <property type="match status" value="1"/>
</dbReference>
<dbReference type="Gene3D" id="1.20.1280.50">
    <property type="match status" value="1"/>
</dbReference>
<protein>
    <recommendedName>
        <fullName evidence="1">F-box domain-containing protein</fullName>
    </recommendedName>
</protein>
<dbReference type="EMBL" id="JACAZH010000006">
    <property type="protein sequence ID" value="KAF7367010.1"/>
    <property type="molecule type" value="Genomic_DNA"/>
</dbReference>
<keyword evidence="3" id="KW-1185">Reference proteome</keyword>
<dbReference type="Proteomes" id="UP000623467">
    <property type="component" value="Unassembled WGS sequence"/>
</dbReference>
<name>A0A8H6Z093_9AGAR</name>
<sequence>MLFFKRLASAASPQAPNIDKKRFSARNHPSGPERGLAVLPNELIPTVLTRLDSRSLFRIAQVSRRFNELSTRAWLGRRGITPSQLSSGHVVILSHRPTELGSLLSSFSPPLPRIELFFGDDLISQAKTMKSTARTLTKFASNIAADCPTTVFILQDGLFTCRPDSLRRWSPATGQYEGGWVAATYSHVRMHDGTRQRAPTIRALRTLSLKYPLHPSSAPFDKWRLVVVDAASLTDLQLSIKLAPQEWAAILDALALPALVCVGIWAEAISTATSTRFFNRHAGIRTIKYMSTTADALPAHCVPLSLPRLESLNTRAPYLVHIFTPPGVAHSLSCADANSPPEPESSSTRARFPHLVHIELRPHAQFAAALLLASLHPPLAALTLWSLLPSHFTPITSWPIFPNIRRVTINESRIPLLLGADFP</sequence>
<dbReference type="CDD" id="cd09917">
    <property type="entry name" value="F-box_SF"/>
    <property type="match status" value="1"/>
</dbReference>
<evidence type="ECO:0000259" key="1">
    <source>
        <dbReference type="PROSITE" id="PS50181"/>
    </source>
</evidence>
<dbReference type="PROSITE" id="PS50181">
    <property type="entry name" value="FBOX"/>
    <property type="match status" value="1"/>
</dbReference>
<dbReference type="OrthoDB" id="2990181at2759"/>
<proteinExistence type="predicted"/>
<accession>A0A8H6Z093</accession>
<feature type="domain" description="F-box" evidence="1">
    <location>
        <begin position="33"/>
        <end position="77"/>
    </location>
</feature>
<dbReference type="AlphaFoldDB" id="A0A8H6Z093"/>
<evidence type="ECO:0000313" key="2">
    <source>
        <dbReference type="EMBL" id="KAF7367010.1"/>
    </source>
</evidence>
<dbReference type="SUPFAM" id="SSF81383">
    <property type="entry name" value="F-box domain"/>
    <property type="match status" value="1"/>
</dbReference>
<evidence type="ECO:0000313" key="3">
    <source>
        <dbReference type="Proteomes" id="UP000623467"/>
    </source>
</evidence>